<keyword evidence="1" id="KW-0813">Transport</keyword>
<dbReference type="SUPFAM" id="SSF52540">
    <property type="entry name" value="P-loop containing nucleoside triphosphate hydrolases"/>
    <property type="match status" value="1"/>
</dbReference>
<dbReference type="InterPro" id="IPR015854">
    <property type="entry name" value="ABC_transpr_LolD-like"/>
</dbReference>
<keyword evidence="3" id="KW-0472">Membrane</keyword>
<dbReference type="Gene3D" id="3.40.50.300">
    <property type="entry name" value="P-loop containing nucleotide triphosphate hydrolases"/>
    <property type="match status" value="1"/>
</dbReference>
<evidence type="ECO:0000256" key="5">
    <source>
        <dbReference type="ARBA" id="ARBA00022840"/>
    </source>
</evidence>
<dbReference type="EMBL" id="CP097330">
    <property type="protein sequence ID" value="URF05667.1"/>
    <property type="molecule type" value="Genomic_DNA"/>
</dbReference>
<dbReference type="GO" id="GO:0005524">
    <property type="term" value="F:ATP binding"/>
    <property type="evidence" value="ECO:0007669"/>
    <property type="project" value="UniProtKB-KW"/>
</dbReference>
<dbReference type="InterPro" id="IPR003439">
    <property type="entry name" value="ABC_transporter-like_ATP-bd"/>
</dbReference>
<dbReference type="InterPro" id="IPR003593">
    <property type="entry name" value="AAA+_ATPase"/>
</dbReference>
<evidence type="ECO:0000256" key="3">
    <source>
        <dbReference type="ARBA" id="ARBA00022519"/>
    </source>
</evidence>
<sequence>MALPDPAQPVAALRDIAFAWPGQDGPDLRVDHFEVSAGEHVFVSGASGSGKSTLLGLLAGVLTPAHGRIEVNGTDLSALSGARRDRFRADHIGIIFQQLNLLPYLSVLDNVLLGCKFSAHRRQRSVAQGGSPAAAAGMLLARLDLPEPLWHRPAARLSVGQQQRVAAARALLGRPELVLADEPTSALDADRQSAFMDLLQRECRAVGASLVFVSHDTRLMPRFDRHLAMPHGFVAAPA</sequence>
<gene>
    <name evidence="7" type="ORF">M5D45_07685</name>
</gene>
<dbReference type="SMART" id="SM00382">
    <property type="entry name" value="AAA"/>
    <property type="match status" value="1"/>
</dbReference>
<organism evidence="7 8">
    <name type="scientific">Cupriavidus campinensis</name>
    <dbReference type="NCBI Taxonomy" id="151783"/>
    <lineage>
        <taxon>Bacteria</taxon>
        <taxon>Pseudomonadati</taxon>
        <taxon>Pseudomonadota</taxon>
        <taxon>Betaproteobacteria</taxon>
        <taxon>Burkholderiales</taxon>
        <taxon>Burkholderiaceae</taxon>
        <taxon>Cupriavidus</taxon>
    </lineage>
</organism>
<dbReference type="GO" id="GO:0005886">
    <property type="term" value="C:plasma membrane"/>
    <property type="evidence" value="ECO:0007669"/>
    <property type="project" value="TreeGrafter"/>
</dbReference>
<feature type="domain" description="ABC transporter" evidence="6">
    <location>
        <begin position="11"/>
        <end position="238"/>
    </location>
</feature>
<evidence type="ECO:0000256" key="1">
    <source>
        <dbReference type="ARBA" id="ARBA00022448"/>
    </source>
</evidence>
<dbReference type="RefSeq" id="WP_211943313.1">
    <property type="nucleotide sequence ID" value="NZ_CAJPVH010000018.1"/>
</dbReference>
<dbReference type="Proteomes" id="UP001056132">
    <property type="component" value="Chromosome 1"/>
</dbReference>
<dbReference type="PANTHER" id="PTHR24220">
    <property type="entry name" value="IMPORT ATP-BINDING PROTEIN"/>
    <property type="match status" value="1"/>
</dbReference>
<name>A0AAE9L2B3_9BURK</name>
<evidence type="ECO:0000259" key="6">
    <source>
        <dbReference type="PROSITE" id="PS50893"/>
    </source>
</evidence>
<dbReference type="PANTHER" id="PTHR24220:SF611">
    <property type="entry name" value="ATP-BINDING COMPONENT OF ABC TRANSPORTER-RELATED"/>
    <property type="match status" value="1"/>
</dbReference>
<dbReference type="AlphaFoldDB" id="A0AAE9L2B3"/>
<keyword evidence="2" id="KW-1003">Cell membrane</keyword>
<evidence type="ECO:0000256" key="2">
    <source>
        <dbReference type="ARBA" id="ARBA00022475"/>
    </source>
</evidence>
<reference evidence="7" key="1">
    <citation type="journal article" date="2022" name="Microbiol. Resour. Announc.">
        <title>Genome Sequence of Cupriavidus campinensis Strain G5, a Member of a Bacterial Consortium Capable of Polyethylene Degradation.</title>
        <authorList>
            <person name="Schneider B."/>
            <person name="Pfeiffer F."/>
            <person name="Dyall-Smith M."/>
            <person name="Kunte H.J."/>
        </authorList>
    </citation>
    <scope>NUCLEOTIDE SEQUENCE</scope>
    <source>
        <strain evidence="7">G5</strain>
    </source>
</reference>
<dbReference type="GO" id="GO:0022857">
    <property type="term" value="F:transmembrane transporter activity"/>
    <property type="evidence" value="ECO:0007669"/>
    <property type="project" value="TreeGrafter"/>
</dbReference>
<evidence type="ECO:0000313" key="7">
    <source>
        <dbReference type="EMBL" id="URF05667.1"/>
    </source>
</evidence>
<keyword evidence="5 7" id="KW-0067">ATP-binding</keyword>
<dbReference type="InterPro" id="IPR027417">
    <property type="entry name" value="P-loop_NTPase"/>
</dbReference>
<dbReference type="PROSITE" id="PS50893">
    <property type="entry name" value="ABC_TRANSPORTER_2"/>
    <property type="match status" value="1"/>
</dbReference>
<dbReference type="Pfam" id="PF00005">
    <property type="entry name" value="ABC_tran"/>
    <property type="match status" value="1"/>
</dbReference>
<protein>
    <submittedName>
        <fullName evidence="7">ABC transporter ATP-binding protein</fullName>
    </submittedName>
</protein>
<keyword evidence="4" id="KW-0547">Nucleotide-binding</keyword>
<dbReference type="InterPro" id="IPR017911">
    <property type="entry name" value="MacB-like_ATP-bd"/>
</dbReference>
<accession>A0AAE9L2B3</accession>
<dbReference type="GO" id="GO:0016887">
    <property type="term" value="F:ATP hydrolysis activity"/>
    <property type="evidence" value="ECO:0007669"/>
    <property type="project" value="InterPro"/>
</dbReference>
<proteinExistence type="predicted"/>
<reference evidence="7" key="2">
    <citation type="submission" date="2022-05" db="EMBL/GenBank/DDBJ databases">
        <authorList>
            <person name="Kunte H.-J."/>
        </authorList>
    </citation>
    <scope>NUCLEOTIDE SEQUENCE</scope>
    <source>
        <strain evidence="7">G5</strain>
    </source>
</reference>
<keyword evidence="3" id="KW-0997">Cell inner membrane</keyword>
<evidence type="ECO:0000256" key="4">
    <source>
        <dbReference type="ARBA" id="ARBA00022741"/>
    </source>
</evidence>
<evidence type="ECO:0000313" key="8">
    <source>
        <dbReference type="Proteomes" id="UP001056132"/>
    </source>
</evidence>
<dbReference type="CDD" id="cd03255">
    <property type="entry name" value="ABC_MJ0796_LolCDE_FtsE"/>
    <property type="match status" value="1"/>
</dbReference>
<dbReference type="KEGG" id="ccam:M5D45_07685"/>